<comment type="similarity">
    <text evidence="2 11">Belongs to the ING family.</text>
</comment>
<evidence type="ECO:0000256" key="6">
    <source>
        <dbReference type="ARBA" id="ARBA00022853"/>
    </source>
</evidence>
<feature type="binding site" evidence="9">
    <location>
        <position position="409"/>
    </location>
    <ligand>
        <name>Zn(2+)</name>
        <dbReference type="ChEBI" id="CHEBI:29105"/>
        <label>2</label>
    </ligand>
</feature>
<evidence type="ECO:0000256" key="2">
    <source>
        <dbReference type="ARBA" id="ARBA00010210"/>
    </source>
</evidence>
<dbReference type="PANTHER" id="PTHR10333:SF42">
    <property type="entry name" value="INHIBITOR OF GROWTH PROTEIN 5"/>
    <property type="match status" value="1"/>
</dbReference>
<feature type="domain" description="PHD-type" evidence="13">
    <location>
        <begin position="388"/>
        <end position="437"/>
    </location>
</feature>
<evidence type="ECO:0000256" key="10">
    <source>
        <dbReference type="PROSITE-ProRule" id="PRU00146"/>
    </source>
</evidence>
<comment type="subunit">
    <text evidence="11">Component of an histone acetyltransferase complex. Interacts with H3K4me3 and to a lesser extent with H3K4me2.</text>
</comment>
<accession>F8QI55</accession>
<evidence type="ECO:0000313" key="14">
    <source>
        <dbReference type="EMBL" id="EGN92020.1"/>
    </source>
</evidence>
<evidence type="ECO:0000256" key="8">
    <source>
        <dbReference type="PIRSR" id="PIRSR628651-50"/>
    </source>
</evidence>
<organism evidence="15">
    <name type="scientific">Serpula lacrymans var. lacrymans (strain S7.3)</name>
    <name type="common">Dry rot fungus</name>
    <dbReference type="NCBI Taxonomy" id="936435"/>
    <lineage>
        <taxon>Eukaryota</taxon>
        <taxon>Fungi</taxon>
        <taxon>Dikarya</taxon>
        <taxon>Basidiomycota</taxon>
        <taxon>Agaricomycotina</taxon>
        <taxon>Agaricomycetes</taxon>
        <taxon>Agaricomycetidae</taxon>
        <taxon>Boletales</taxon>
        <taxon>Coniophorineae</taxon>
        <taxon>Serpulaceae</taxon>
        <taxon>Serpula</taxon>
    </lineage>
</organism>
<comment type="domain">
    <text evidence="11">The PHD-type zinc finger mediates the binding to H3K4me3.</text>
</comment>
<dbReference type="AlphaFoldDB" id="F8QI55"/>
<dbReference type="FunCoup" id="F8QI55">
    <property type="interactions" value="98"/>
</dbReference>
<keyword evidence="3 9" id="KW-0479">Metal-binding</keyword>
<feature type="binding site" evidence="9">
    <location>
        <position position="431"/>
    </location>
    <ligand>
        <name>Zn(2+)</name>
        <dbReference type="ChEBI" id="CHEBI:29105"/>
        <label>2</label>
    </ligand>
</feature>
<dbReference type="CDD" id="cd16859">
    <property type="entry name" value="ING_ING4_5"/>
    <property type="match status" value="1"/>
</dbReference>
<evidence type="ECO:0000256" key="11">
    <source>
        <dbReference type="RuleBase" id="RU361213"/>
    </source>
</evidence>
<feature type="binding site" evidence="9">
    <location>
        <position position="393"/>
    </location>
    <ligand>
        <name>Zn(2+)</name>
        <dbReference type="ChEBI" id="CHEBI:29105"/>
        <label>1</label>
    </ligand>
</feature>
<dbReference type="Gene3D" id="3.30.40.10">
    <property type="entry name" value="Zinc/RING finger domain, C3HC4 (zinc finger)"/>
    <property type="match status" value="1"/>
</dbReference>
<feature type="site" description="Histone H3K4me3 binding" evidence="8">
    <location>
        <position position="405"/>
    </location>
</feature>
<feature type="site" description="Histone H3K4me3 binding" evidence="8">
    <location>
        <position position="401"/>
    </location>
</feature>
<feature type="region of interest" description="Disordered" evidence="12">
    <location>
        <begin position="1"/>
        <end position="49"/>
    </location>
</feature>
<dbReference type="Gene3D" id="6.10.140.1740">
    <property type="match status" value="1"/>
</dbReference>
<feature type="binding site" evidence="9">
    <location>
        <position position="391"/>
    </location>
    <ligand>
        <name>Zn(2+)</name>
        <dbReference type="ChEBI" id="CHEBI:29105"/>
        <label>1</label>
    </ligand>
</feature>
<evidence type="ECO:0000256" key="3">
    <source>
        <dbReference type="ARBA" id="ARBA00022723"/>
    </source>
</evidence>
<dbReference type="SMART" id="SM00249">
    <property type="entry name" value="PHD"/>
    <property type="match status" value="1"/>
</dbReference>
<dbReference type="OMA" id="KEREVWD"/>
<dbReference type="OrthoDB" id="5411773at2759"/>
<keyword evidence="4 10" id="KW-0863">Zinc-finger</keyword>
<dbReference type="InterPro" id="IPR028651">
    <property type="entry name" value="ING_fam"/>
</dbReference>
<evidence type="ECO:0000256" key="7">
    <source>
        <dbReference type="ARBA" id="ARBA00023242"/>
    </source>
</evidence>
<feature type="region of interest" description="Disordered" evidence="12">
    <location>
        <begin position="115"/>
        <end position="177"/>
    </location>
</feature>
<dbReference type="Pfam" id="PF23011">
    <property type="entry name" value="PHD-1st_NSD"/>
    <property type="match status" value="1"/>
</dbReference>
<dbReference type="PANTHER" id="PTHR10333">
    <property type="entry name" value="INHIBITOR OF GROWTH PROTEIN"/>
    <property type="match status" value="1"/>
</dbReference>
<evidence type="ECO:0000256" key="9">
    <source>
        <dbReference type="PIRSR" id="PIRSR628651-51"/>
    </source>
</evidence>
<dbReference type="EMBL" id="GL945518">
    <property type="protein sequence ID" value="EGN92020.1"/>
    <property type="molecule type" value="Genomic_DNA"/>
</dbReference>
<dbReference type="InterPro" id="IPR024610">
    <property type="entry name" value="ING_N_histone-binding"/>
</dbReference>
<dbReference type="HOGENOM" id="CLU_031900_8_1_1"/>
<evidence type="ECO:0000256" key="5">
    <source>
        <dbReference type="ARBA" id="ARBA00022833"/>
    </source>
</evidence>
<proteinExistence type="inferred from homology"/>
<keyword evidence="15" id="KW-1185">Reference proteome</keyword>
<dbReference type="STRING" id="936435.F8QI55"/>
<comment type="subcellular location">
    <subcellularLocation>
        <location evidence="1 11">Nucleus</location>
    </subcellularLocation>
</comment>
<dbReference type="InterPro" id="IPR059153">
    <property type="entry name" value="NSD_PHD-1st"/>
</dbReference>
<feature type="binding site" evidence="9">
    <location>
        <position position="404"/>
    </location>
    <ligand>
        <name>Zn(2+)</name>
        <dbReference type="ChEBI" id="CHEBI:29105"/>
        <label>2</label>
    </ligand>
</feature>
<dbReference type="InterPro" id="IPR011011">
    <property type="entry name" value="Znf_FYVE_PHD"/>
</dbReference>
<feature type="binding site" evidence="9">
    <location>
        <position position="418"/>
    </location>
    <ligand>
        <name>Zn(2+)</name>
        <dbReference type="ChEBI" id="CHEBI:29105"/>
        <label>1</label>
    </ligand>
</feature>
<reference evidence="15" key="1">
    <citation type="journal article" date="2011" name="Science">
        <title>The plant cell wall-decomposing machinery underlies the functional diversity of forest fungi.</title>
        <authorList>
            <person name="Eastwood D.C."/>
            <person name="Floudas D."/>
            <person name="Binder M."/>
            <person name="Majcherczyk A."/>
            <person name="Schneider P."/>
            <person name="Aerts A."/>
            <person name="Asiegbu F.O."/>
            <person name="Baker S.E."/>
            <person name="Barry K."/>
            <person name="Bendiksby M."/>
            <person name="Blumentritt M."/>
            <person name="Coutinho P.M."/>
            <person name="Cullen D."/>
            <person name="de Vries R.P."/>
            <person name="Gathman A."/>
            <person name="Goodell B."/>
            <person name="Henrissat B."/>
            <person name="Ihrmark K."/>
            <person name="Kauserud H."/>
            <person name="Kohler A."/>
            <person name="LaButti K."/>
            <person name="Lapidus A."/>
            <person name="Lavin J.L."/>
            <person name="Lee Y.-H."/>
            <person name="Lindquist E."/>
            <person name="Lilly W."/>
            <person name="Lucas S."/>
            <person name="Morin E."/>
            <person name="Murat C."/>
            <person name="Oguiza J.A."/>
            <person name="Park J."/>
            <person name="Pisabarro A.G."/>
            <person name="Riley R."/>
            <person name="Rosling A."/>
            <person name="Salamov A."/>
            <person name="Schmidt O."/>
            <person name="Schmutz J."/>
            <person name="Skrede I."/>
            <person name="Stenlid J."/>
            <person name="Wiebenga A."/>
            <person name="Xie X."/>
            <person name="Kuees U."/>
            <person name="Hibbett D.S."/>
            <person name="Hoffmeister D."/>
            <person name="Hoegberg N."/>
            <person name="Martin F."/>
            <person name="Grigoriev I.V."/>
            <person name="Watkinson S.C."/>
        </authorList>
    </citation>
    <scope>NUCLEOTIDE SEQUENCE [LARGE SCALE GENOMIC DNA]</scope>
    <source>
        <strain evidence="15">strain S7.3</strain>
    </source>
</reference>
<name>F8QI55_SERL3</name>
<dbReference type="InterPro" id="IPR001965">
    <property type="entry name" value="Znf_PHD"/>
</dbReference>
<evidence type="ECO:0000313" key="15">
    <source>
        <dbReference type="Proteomes" id="UP000008063"/>
    </source>
</evidence>
<comment type="function">
    <text evidence="11">Component of an histone acetyltransferase complex.</text>
</comment>
<protein>
    <recommendedName>
        <fullName evidence="11">Chromatin modification-related protein</fullName>
    </recommendedName>
</protein>
<dbReference type="GO" id="GO:0008270">
    <property type="term" value="F:zinc ion binding"/>
    <property type="evidence" value="ECO:0007669"/>
    <property type="project" value="UniProtKB-KW"/>
</dbReference>
<feature type="site" description="Histone H3K4me3 binding" evidence="8">
    <location>
        <position position="413"/>
    </location>
</feature>
<feature type="site" description="Histone H3K4me3 binding" evidence="8">
    <location>
        <position position="390"/>
    </location>
</feature>
<feature type="region of interest" description="Disordered" evidence="12">
    <location>
        <begin position="282"/>
        <end position="347"/>
    </location>
</feature>
<dbReference type="InterPro" id="IPR019786">
    <property type="entry name" value="Zinc_finger_PHD-type_CS"/>
</dbReference>
<dbReference type="InterPro" id="IPR019787">
    <property type="entry name" value="Znf_PHD-finger"/>
</dbReference>
<dbReference type="CDD" id="cd15505">
    <property type="entry name" value="PHD_ING"/>
    <property type="match status" value="1"/>
</dbReference>
<dbReference type="GO" id="GO:0005634">
    <property type="term" value="C:nucleus"/>
    <property type="evidence" value="ECO:0007669"/>
    <property type="project" value="UniProtKB-SubCell"/>
</dbReference>
<evidence type="ECO:0000256" key="12">
    <source>
        <dbReference type="SAM" id="MobiDB-lite"/>
    </source>
</evidence>
<feature type="compositionally biased region" description="Polar residues" evidence="12">
    <location>
        <begin position="117"/>
        <end position="132"/>
    </location>
</feature>
<dbReference type="GO" id="GO:0006355">
    <property type="term" value="P:regulation of DNA-templated transcription"/>
    <property type="evidence" value="ECO:0007669"/>
    <property type="project" value="TreeGrafter"/>
</dbReference>
<gene>
    <name evidence="14" type="ORF">SERLA73DRAFT_117922</name>
</gene>
<feature type="compositionally biased region" description="Low complexity" evidence="12">
    <location>
        <begin position="136"/>
        <end position="147"/>
    </location>
</feature>
<dbReference type="SMART" id="SM01408">
    <property type="entry name" value="ING"/>
    <property type="match status" value="1"/>
</dbReference>
<evidence type="ECO:0000256" key="4">
    <source>
        <dbReference type="ARBA" id="ARBA00022771"/>
    </source>
</evidence>
<dbReference type="Pfam" id="PF12998">
    <property type="entry name" value="ING"/>
    <property type="match status" value="2"/>
</dbReference>
<keyword evidence="7 11" id="KW-0539">Nucleus</keyword>
<feature type="binding site" evidence="9">
    <location>
        <position position="415"/>
    </location>
    <ligand>
        <name>Zn(2+)</name>
        <dbReference type="ChEBI" id="CHEBI:29105"/>
        <label>1</label>
    </ligand>
</feature>
<dbReference type="PROSITE" id="PS50016">
    <property type="entry name" value="ZF_PHD_2"/>
    <property type="match status" value="1"/>
</dbReference>
<sequence>MSLRPRKRRRSQAFENGVQERTENNNTAVENTTESPTETQGKIEGLTGDPKQDLDIWDAFKEEHYEIIEQLPLSLHRQYVLLKELDGQAQAYNVELLASVLDYIALRRTYAARSKPTHTTGPIQHSPASHSAQAKPFDPSSDPSVSRSPEKTPSTSELPRIDTEMTTLFSPRQPDNDIRFRATPSSIPLTSTSASTAAGPKDTRSLLVRIAQLSEETLKASEEKVNLAQAAYESVDRHIRLFDQAIKEQEASISLGVRAGTHLAPILLPDLVVPRWARPSRIEHSPVPSLSPEDELVPQPTETVVNEPPSDHGPSLGIISSDAPSELPPTRKTPRKKGKKTLDKKVDDSVPLAPRARTIRSLKLRVPAQAPELVVRLPPTVPDDPQEQRYCYCNQVSYDTMVACDNPGCKIEWFHLSCLGLKHAPKGKWFCRDCKPRNIQKGKGR</sequence>
<dbReference type="GO" id="GO:0000785">
    <property type="term" value="C:chromatin"/>
    <property type="evidence" value="ECO:0007669"/>
    <property type="project" value="UniProtKB-ARBA"/>
</dbReference>
<dbReference type="SUPFAM" id="SSF57903">
    <property type="entry name" value="FYVE/PHD zinc finger"/>
    <property type="match status" value="1"/>
</dbReference>
<keyword evidence="6 11" id="KW-0156">Chromatin regulator</keyword>
<dbReference type="GO" id="GO:0006325">
    <property type="term" value="P:chromatin organization"/>
    <property type="evidence" value="ECO:0007669"/>
    <property type="project" value="UniProtKB-KW"/>
</dbReference>
<feature type="compositionally biased region" description="Low complexity" evidence="12">
    <location>
        <begin position="24"/>
        <end position="34"/>
    </location>
</feature>
<keyword evidence="5 9" id="KW-0862">Zinc</keyword>
<feature type="compositionally biased region" description="Basic residues" evidence="12">
    <location>
        <begin position="1"/>
        <end position="11"/>
    </location>
</feature>
<dbReference type="eggNOG" id="KOG1973">
    <property type="taxonomic scope" value="Eukaryota"/>
</dbReference>
<dbReference type="InParanoid" id="F8QI55"/>
<dbReference type="Proteomes" id="UP000008063">
    <property type="component" value="Unassembled WGS sequence"/>
</dbReference>
<dbReference type="InterPro" id="IPR013083">
    <property type="entry name" value="Znf_RING/FYVE/PHD"/>
</dbReference>
<evidence type="ECO:0000259" key="13">
    <source>
        <dbReference type="PROSITE" id="PS50016"/>
    </source>
</evidence>
<feature type="binding site" evidence="9">
    <location>
        <position position="434"/>
    </location>
    <ligand>
        <name>Zn(2+)</name>
        <dbReference type="ChEBI" id="CHEBI:29105"/>
        <label>2</label>
    </ligand>
</feature>
<evidence type="ECO:0000256" key="1">
    <source>
        <dbReference type="ARBA" id="ARBA00004123"/>
    </source>
</evidence>
<dbReference type="PROSITE" id="PS01359">
    <property type="entry name" value="ZF_PHD_1"/>
    <property type="match status" value="1"/>
</dbReference>